<keyword evidence="3" id="KW-0633">Potassium transport</keyword>
<dbReference type="PANTHER" id="PTHR11537:SF254">
    <property type="entry name" value="POTASSIUM VOLTAGE-GATED CHANNEL PROTEIN SHAB"/>
    <property type="match status" value="1"/>
</dbReference>
<keyword evidence="4 12" id="KW-0812">Transmembrane</keyword>
<dbReference type="SUPFAM" id="SSF81324">
    <property type="entry name" value="Voltage-gated potassium channels"/>
    <property type="match status" value="1"/>
</dbReference>
<keyword evidence="6" id="KW-0851">Voltage-gated channel</keyword>
<evidence type="ECO:0000256" key="11">
    <source>
        <dbReference type="ARBA" id="ARBA00023303"/>
    </source>
</evidence>
<evidence type="ECO:0000256" key="2">
    <source>
        <dbReference type="ARBA" id="ARBA00022448"/>
    </source>
</evidence>
<keyword evidence="9" id="KW-0406">Ion transport</keyword>
<dbReference type="InterPro" id="IPR027359">
    <property type="entry name" value="Volt_channel_dom_sf"/>
</dbReference>
<evidence type="ECO:0000256" key="10">
    <source>
        <dbReference type="ARBA" id="ARBA00023136"/>
    </source>
</evidence>
<dbReference type="Proteomes" id="UP000366872">
    <property type="component" value="Unassembled WGS sequence"/>
</dbReference>
<accession>A0A6C2UBY2</accession>
<evidence type="ECO:0000256" key="4">
    <source>
        <dbReference type="ARBA" id="ARBA00022692"/>
    </source>
</evidence>
<dbReference type="Pfam" id="PF00520">
    <property type="entry name" value="Ion_trans"/>
    <property type="match status" value="1"/>
</dbReference>
<dbReference type="EMBL" id="CAAHFG010000004">
    <property type="protein sequence ID" value="VGO16776.1"/>
    <property type="molecule type" value="Genomic_DNA"/>
</dbReference>
<keyword evidence="8 12" id="KW-1133">Transmembrane helix</keyword>
<proteinExistence type="predicted"/>
<dbReference type="PRINTS" id="PR00169">
    <property type="entry name" value="KCHANNEL"/>
</dbReference>
<evidence type="ECO:0000256" key="7">
    <source>
        <dbReference type="ARBA" id="ARBA00022958"/>
    </source>
</evidence>
<comment type="subcellular location">
    <subcellularLocation>
        <location evidence="1">Membrane</location>
        <topology evidence="1">Multi-pass membrane protein</topology>
    </subcellularLocation>
</comment>
<dbReference type="GO" id="GO:0008076">
    <property type="term" value="C:voltage-gated potassium channel complex"/>
    <property type="evidence" value="ECO:0007669"/>
    <property type="project" value="InterPro"/>
</dbReference>
<evidence type="ECO:0000256" key="8">
    <source>
        <dbReference type="ARBA" id="ARBA00022989"/>
    </source>
</evidence>
<dbReference type="PANTHER" id="PTHR11537">
    <property type="entry name" value="VOLTAGE-GATED POTASSIUM CHANNEL"/>
    <property type="match status" value="1"/>
</dbReference>
<keyword evidence="2" id="KW-0813">Transport</keyword>
<dbReference type="Gene3D" id="1.20.120.350">
    <property type="entry name" value="Voltage-gated potassium channels. Chain C"/>
    <property type="match status" value="1"/>
</dbReference>
<evidence type="ECO:0000259" key="13">
    <source>
        <dbReference type="Pfam" id="PF00520"/>
    </source>
</evidence>
<feature type="transmembrane region" description="Helical" evidence="12">
    <location>
        <begin position="51"/>
        <end position="70"/>
    </location>
</feature>
<dbReference type="InterPro" id="IPR028325">
    <property type="entry name" value="VG_K_chnl"/>
</dbReference>
<evidence type="ECO:0000256" key="6">
    <source>
        <dbReference type="ARBA" id="ARBA00022882"/>
    </source>
</evidence>
<dbReference type="GO" id="GO:0005249">
    <property type="term" value="F:voltage-gated potassium channel activity"/>
    <property type="evidence" value="ECO:0007669"/>
    <property type="project" value="InterPro"/>
</dbReference>
<evidence type="ECO:0000256" key="5">
    <source>
        <dbReference type="ARBA" id="ARBA00022826"/>
    </source>
</evidence>
<evidence type="ECO:0000313" key="15">
    <source>
        <dbReference type="Proteomes" id="UP000366872"/>
    </source>
</evidence>
<evidence type="ECO:0000256" key="9">
    <source>
        <dbReference type="ARBA" id="ARBA00023065"/>
    </source>
</evidence>
<name>A0A6C2UBY2_PONDE</name>
<feature type="transmembrane region" description="Helical" evidence="12">
    <location>
        <begin position="21"/>
        <end position="39"/>
    </location>
</feature>
<sequence>MISKDAINQIVNSNEHAAGKAFAFAVQGLILVSLVTFSIDTLPNLSESMQGILNGIEMATVAIFTLEYVLRLLVAESKAKFIFSFYGLVDLAAGNRWHPSLVNQLSLFTLPGTTAIPARNQ</sequence>
<keyword evidence="10 12" id="KW-0472">Membrane</keyword>
<feature type="domain" description="Ion transport" evidence="13">
    <location>
        <begin position="20"/>
        <end position="92"/>
    </location>
</feature>
<evidence type="ECO:0000256" key="1">
    <source>
        <dbReference type="ARBA" id="ARBA00004141"/>
    </source>
</evidence>
<gene>
    <name evidence="14" type="ORF">PDESU_05368</name>
</gene>
<keyword evidence="5" id="KW-0631">Potassium channel</keyword>
<organism evidence="14 15">
    <name type="scientific">Pontiella desulfatans</name>
    <dbReference type="NCBI Taxonomy" id="2750659"/>
    <lineage>
        <taxon>Bacteria</taxon>
        <taxon>Pseudomonadati</taxon>
        <taxon>Kiritimatiellota</taxon>
        <taxon>Kiritimatiellia</taxon>
        <taxon>Kiritimatiellales</taxon>
        <taxon>Pontiellaceae</taxon>
        <taxon>Pontiella</taxon>
    </lineage>
</organism>
<dbReference type="RefSeq" id="WP_136082301.1">
    <property type="nucleotide sequence ID" value="NZ_CAAHFG010000004.1"/>
</dbReference>
<dbReference type="GO" id="GO:0001508">
    <property type="term" value="P:action potential"/>
    <property type="evidence" value="ECO:0007669"/>
    <property type="project" value="TreeGrafter"/>
</dbReference>
<evidence type="ECO:0000256" key="3">
    <source>
        <dbReference type="ARBA" id="ARBA00022538"/>
    </source>
</evidence>
<dbReference type="AlphaFoldDB" id="A0A6C2UBY2"/>
<dbReference type="InterPro" id="IPR005821">
    <property type="entry name" value="Ion_trans_dom"/>
</dbReference>
<keyword evidence="15" id="KW-1185">Reference proteome</keyword>
<keyword evidence="7" id="KW-0630">Potassium</keyword>
<protein>
    <recommendedName>
        <fullName evidence="13">Ion transport domain-containing protein</fullName>
    </recommendedName>
</protein>
<evidence type="ECO:0000256" key="12">
    <source>
        <dbReference type="SAM" id="Phobius"/>
    </source>
</evidence>
<reference evidence="14 15" key="1">
    <citation type="submission" date="2019-04" db="EMBL/GenBank/DDBJ databases">
        <authorList>
            <person name="Van Vliet M D."/>
        </authorList>
    </citation>
    <scope>NUCLEOTIDE SEQUENCE [LARGE SCALE GENOMIC DNA]</scope>
    <source>
        <strain evidence="14 15">F1</strain>
    </source>
</reference>
<evidence type="ECO:0000313" key="14">
    <source>
        <dbReference type="EMBL" id="VGO16776.1"/>
    </source>
</evidence>
<keyword evidence="11" id="KW-0407">Ion channel</keyword>